<evidence type="ECO:0000313" key="1">
    <source>
        <dbReference type="EMBL" id="MBU2950247.1"/>
    </source>
</evidence>
<comment type="caution">
    <text evidence="1">The sequence shown here is derived from an EMBL/GenBank/DDBJ whole genome shotgun (WGS) entry which is preliminary data.</text>
</comment>
<dbReference type="Proteomes" id="UP001647509">
    <property type="component" value="Unassembled WGS sequence"/>
</dbReference>
<gene>
    <name evidence="1" type="ORF">KO493_06030</name>
</gene>
<accession>A0ACC5U7F0</accession>
<organism evidence="1 2">
    <name type="scientific">Pseudotamlana agarivorans</name>
    <dbReference type="NCBI Taxonomy" id="481183"/>
    <lineage>
        <taxon>Bacteria</taxon>
        <taxon>Pseudomonadati</taxon>
        <taxon>Bacteroidota</taxon>
        <taxon>Flavobacteriia</taxon>
        <taxon>Flavobacteriales</taxon>
        <taxon>Flavobacteriaceae</taxon>
        <taxon>Pseudotamlana</taxon>
    </lineage>
</organism>
<sequence length="429" mass="48988">MIQQVYHKYKQLFISTFIFLLLGIGVGLPGAILALLAIISYLPTKQKLDFLLISFLLTFFLANNFSGPLAYNGNLRFIILALTLVKVYQIKIKKLNLAWFTLPFVFISLIITLLFSPLGYDAILRCLAYFFVGYALFNLVNILYIKQNNIGILLFYFLFGFILINFVLLINPSYYLVGRFMGLTGNPNGLGMLLVFIYAIIDLLKQRGELLGVNKKFILINIFIIVLLILLTGSRTALVSMLFYTLANKVLTNKKAFVPYAVLATVGVLFIYYISLQDLLTFIGSNIELRLNSLETASGRTIVWKVAWEEISTHLWYGQGFMYDNYFIKDYADKYIGAVRARHWSGIWSSYFSLLLNVGIVGVIAFGWMLFKFYQKATLKATAVIYIITILLIGITESWMAASMNPFTPLLFLYFAIQNQPLKHTRIYQ</sequence>
<keyword evidence="1" id="KW-0436">Ligase</keyword>
<protein>
    <submittedName>
        <fullName evidence="1">O-antigen ligase family protein</fullName>
    </submittedName>
</protein>
<proteinExistence type="predicted"/>
<evidence type="ECO:0000313" key="2">
    <source>
        <dbReference type="Proteomes" id="UP001647509"/>
    </source>
</evidence>
<reference evidence="1" key="1">
    <citation type="submission" date="2021-05" db="EMBL/GenBank/DDBJ databases">
        <title>Draft genomes of bacteria isolated from model marine particles.</title>
        <authorList>
            <person name="Datta M.S."/>
            <person name="Schwartzman J.A."/>
            <person name="Enke T.N."/>
            <person name="Saavedra J."/>
            <person name="Cermak N."/>
            <person name="Cordero O.X."/>
        </authorList>
    </citation>
    <scope>NUCLEOTIDE SEQUENCE</scope>
    <source>
        <strain evidence="1">I2M19</strain>
    </source>
</reference>
<dbReference type="EMBL" id="JAHKPD010000011">
    <property type="protein sequence ID" value="MBU2950247.1"/>
    <property type="molecule type" value="Genomic_DNA"/>
</dbReference>
<keyword evidence="2" id="KW-1185">Reference proteome</keyword>
<name>A0ACC5U7F0_9FLAO</name>